<organism evidence="1 2">
    <name type="scientific">Nelumbo nucifera</name>
    <name type="common">Sacred lotus</name>
    <dbReference type="NCBI Taxonomy" id="4432"/>
    <lineage>
        <taxon>Eukaryota</taxon>
        <taxon>Viridiplantae</taxon>
        <taxon>Streptophyta</taxon>
        <taxon>Embryophyta</taxon>
        <taxon>Tracheophyta</taxon>
        <taxon>Spermatophyta</taxon>
        <taxon>Magnoliopsida</taxon>
        <taxon>Proteales</taxon>
        <taxon>Nelumbonaceae</taxon>
        <taxon>Nelumbo</taxon>
    </lineage>
</organism>
<evidence type="ECO:0000313" key="2">
    <source>
        <dbReference type="Proteomes" id="UP000607653"/>
    </source>
</evidence>
<gene>
    <name evidence="1" type="ORF">HUJ06_022838</name>
</gene>
<keyword evidence="2" id="KW-1185">Reference proteome</keyword>
<sequence length="31" mass="3762">MKQIVTIPFFTNKVVQQYQYGWKNEAAWVED</sequence>
<dbReference type="AlphaFoldDB" id="A0A822XRH7"/>
<accession>A0A822XRH7</accession>
<comment type="caution">
    <text evidence="1">The sequence shown here is derived from an EMBL/GenBank/DDBJ whole genome shotgun (WGS) entry which is preliminary data.</text>
</comment>
<dbReference type="Proteomes" id="UP000607653">
    <property type="component" value="Unassembled WGS sequence"/>
</dbReference>
<dbReference type="EMBL" id="DUZY01000001">
    <property type="protein sequence ID" value="DAD21375.1"/>
    <property type="molecule type" value="Genomic_DNA"/>
</dbReference>
<name>A0A822XRH7_NELNU</name>
<proteinExistence type="predicted"/>
<evidence type="ECO:0000313" key="1">
    <source>
        <dbReference type="EMBL" id="DAD21375.1"/>
    </source>
</evidence>
<reference evidence="1 2" key="1">
    <citation type="journal article" date="2020" name="Mol. Biol. Evol.">
        <title>Distinct Expression and Methylation Patterns for Genes with Different Fates following a Single Whole-Genome Duplication in Flowering Plants.</title>
        <authorList>
            <person name="Shi T."/>
            <person name="Rahmani R.S."/>
            <person name="Gugger P.F."/>
            <person name="Wang M."/>
            <person name="Li H."/>
            <person name="Zhang Y."/>
            <person name="Li Z."/>
            <person name="Wang Q."/>
            <person name="Van de Peer Y."/>
            <person name="Marchal K."/>
            <person name="Chen J."/>
        </authorList>
    </citation>
    <scope>NUCLEOTIDE SEQUENCE [LARGE SCALE GENOMIC DNA]</scope>
    <source>
        <tissue evidence="1">Leaf</tissue>
    </source>
</reference>
<protein>
    <submittedName>
        <fullName evidence="1">Uncharacterized protein</fullName>
    </submittedName>
</protein>